<evidence type="ECO:0000313" key="3">
    <source>
        <dbReference type="Proteomes" id="UP000051330"/>
    </source>
</evidence>
<sequence length="96" mass="10029">MQNELIQLLAVAVVIAPMTTGFTEIYKRYTPAEGKLLPVLAIGTAIVLSIIWALAFGHTDLIGQYALSGVLSGLSAVGVYNLVKPTDKGDGANGQV</sequence>
<keyword evidence="1" id="KW-1133">Transmembrane helix</keyword>
<keyword evidence="3" id="KW-1185">Reference proteome</keyword>
<dbReference type="RefSeq" id="WP_057820079.1">
    <property type="nucleotide sequence ID" value="NZ_AZEC01000005.1"/>
</dbReference>
<feature type="transmembrane region" description="Helical" evidence="1">
    <location>
        <begin position="37"/>
        <end position="56"/>
    </location>
</feature>
<comment type="caution">
    <text evidence="2">The sequence shown here is derived from an EMBL/GenBank/DDBJ whole genome shotgun (WGS) entry which is preliminary data.</text>
</comment>
<name>A0A0R1MY35_9LACO</name>
<dbReference type="OrthoDB" id="2299198at2"/>
<feature type="transmembrane region" description="Helical" evidence="1">
    <location>
        <begin position="6"/>
        <end position="25"/>
    </location>
</feature>
<reference evidence="2 3" key="1">
    <citation type="journal article" date="2015" name="Genome Announc.">
        <title>Expanding the biotechnology potential of lactobacilli through comparative genomics of 213 strains and associated genera.</title>
        <authorList>
            <person name="Sun Z."/>
            <person name="Harris H.M."/>
            <person name="McCann A."/>
            <person name="Guo C."/>
            <person name="Argimon S."/>
            <person name="Zhang W."/>
            <person name="Yang X."/>
            <person name="Jeffery I.B."/>
            <person name="Cooney J.C."/>
            <person name="Kagawa T.F."/>
            <person name="Liu W."/>
            <person name="Song Y."/>
            <person name="Salvetti E."/>
            <person name="Wrobel A."/>
            <person name="Rasinkangas P."/>
            <person name="Parkhill J."/>
            <person name="Rea M.C."/>
            <person name="O'Sullivan O."/>
            <person name="Ritari J."/>
            <person name="Douillard F.P."/>
            <person name="Paul Ross R."/>
            <person name="Yang R."/>
            <person name="Briner A.E."/>
            <person name="Felis G.E."/>
            <person name="de Vos W.M."/>
            <person name="Barrangou R."/>
            <person name="Klaenhammer T.R."/>
            <person name="Caufield P.W."/>
            <person name="Cui Y."/>
            <person name="Zhang H."/>
            <person name="O'Toole P.W."/>
        </authorList>
    </citation>
    <scope>NUCLEOTIDE SEQUENCE [LARGE SCALE GENOMIC DNA]</scope>
    <source>
        <strain evidence="2 3">DSM 12744</strain>
    </source>
</reference>
<dbReference type="PATRIC" id="fig|1423792.3.peg.2669"/>
<dbReference type="AlphaFoldDB" id="A0A0R1MY35"/>
<evidence type="ECO:0008006" key="4">
    <source>
        <dbReference type="Google" id="ProtNLM"/>
    </source>
</evidence>
<feature type="transmembrane region" description="Helical" evidence="1">
    <location>
        <begin position="62"/>
        <end position="83"/>
    </location>
</feature>
<dbReference type="Proteomes" id="UP000051330">
    <property type="component" value="Unassembled WGS sequence"/>
</dbReference>
<gene>
    <name evidence="2" type="ORF">FD09_GL002620</name>
</gene>
<keyword evidence="1" id="KW-0812">Transmembrane</keyword>
<keyword evidence="1" id="KW-0472">Membrane</keyword>
<evidence type="ECO:0000256" key="1">
    <source>
        <dbReference type="SAM" id="Phobius"/>
    </source>
</evidence>
<protein>
    <recommendedName>
        <fullName evidence="4">Holin</fullName>
    </recommendedName>
</protein>
<accession>A0A0R1MY35</accession>
<organism evidence="2 3">
    <name type="scientific">Schleiferilactobacillus perolens DSM 12744</name>
    <dbReference type="NCBI Taxonomy" id="1423792"/>
    <lineage>
        <taxon>Bacteria</taxon>
        <taxon>Bacillati</taxon>
        <taxon>Bacillota</taxon>
        <taxon>Bacilli</taxon>
        <taxon>Lactobacillales</taxon>
        <taxon>Lactobacillaceae</taxon>
        <taxon>Schleiferilactobacillus</taxon>
    </lineage>
</organism>
<evidence type="ECO:0000313" key="2">
    <source>
        <dbReference type="EMBL" id="KRL13078.1"/>
    </source>
</evidence>
<dbReference type="STRING" id="1423792.FD09_GL002620"/>
<proteinExistence type="predicted"/>
<dbReference type="EMBL" id="AZEC01000005">
    <property type="protein sequence ID" value="KRL13078.1"/>
    <property type="molecule type" value="Genomic_DNA"/>
</dbReference>